<keyword evidence="4" id="KW-1185">Reference proteome</keyword>
<evidence type="ECO:0000313" key="5">
    <source>
        <dbReference type="Proteomes" id="UP000364291"/>
    </source>
</evidence>
<sequence>MFRWMFTIFIAICILSAASPWLTKLGIGRLPGDLRLRWRGREMLFPFASTVVLSLVFNLLIRLL</sequence>
<dbReference type="EMBL" id="CABPSX010000001">
    <property type="protein sequence ID" value="VVG69608.1"/>
    <property type="molecule type" value="Genomic_DNA"/>
</dbReference>
<reference evidence="2 4" key="1">
    <citation type="submission" date="2018-12" db="EMBL/GenBank/DDBJ databases">
        <title>Whole genome sequence of a Pandoraea apista isolate from a patient with cystic fibrosis.</title>
        <authorList>
            <person name="Kenna D.T."/>
            <person name="Turton J.F."/>
        </authorList>
    </citation>
    <scope>NUCLEOTIDE SEQUENCE [LARGE SCALE GENOMIC DNA]</scope>
    <source>
        <strain evidence="2 4">Pa13324</strain>
    </source>
</reference>
<dbReference type="KEGG" id="papi:SG18_10425"/>
<keyword evidence="1" id="KW-0812">Transmembrane</keyword>
<accession>A0A0B5F2L5</accession>
<name>A0A0B5F2L5_9BURK</name>
<gene>
    <name evidence="2" type="ORF">EJE83_04040</name>
    <name evidence="3" type="ORF">PAP18089_00564</name>
</gene>
<organism evidence="3 5">
    <name type="scientific">Pandoraea apista</name>
    <dbReference type="NCBI Taxonomy" id="93218"/>
    <lineage>
        <taxon>Bacteria</taxon>
        <taxon>Pseudomonadati</taxon>
        <taxon>Pseudomonadota</taxon>
        <taxon>Betaproteobacteria</taxon>
        <taxon>Burkholderiales</taxon>
        <taxon>Burkholderiaceae</taxon>
        <taxon>Pandoraea</taxon>
    </lineage>
</organism>
<proteinExistence type="predicted"/>
<reference evidence="3 5" key="2">
    <citation type="submission" date="2019-08" db="EMBL/GenBank/DDBJ databases">
        <authorList>
            <person name="Peeters C."/>
        </authorList>
    </citation>
    <scope>NUCLEOTIDE SEQUENCE [LARGE SCALE GENOMIC DNA]</scope>
    <source>
        <strain evidence="3 5">LMG 18089</strain>
    </source>
</reference>
<dbReference type="OrthoDB" id="9811610at2"/>
<keyword evidence="1" id="KW-1133">Transmembrane helix</keyword>
<dbReference type="AlphaFoldDB" id="A0A0B5F2L5"/>
<protein>
    <submittedName>
        <fullName evidence="2">DUF2905 domain-containing protein</fullName>
    </submittedName>
</protein>
<keyword evidence="1" id="KW-0472">Membrane</keyword>
<dbReference type="EMBL" id="RWHX01000004">
    <property type="protein sequence ID" value="RSK85175.1"/>
    <property type="molecule type" value="Genomic_DNA"/>
</dbReference>
<dbReference type="InterPro" id="IPR021320">
    <property type="entry name" value="DUF2905"/>
</dbReference>
<dbReference type="Proteomes" id="UP000270216">
    <property type="component" value="Unassembled WGS sequence"/>
</dbReference>
<dbReference type="RefSeq" id="WP_010805524.1">
    <property type="nucleotide sequence ID" value="NZ_CABPSX010000001.1"/>
</dbReference>
<dbReference type="Proteomes" id="UP000364291">
    <property type="component" value="Unassembled WGS sequence"/>
</dbReference>
<dbReference type="GeneID" id="47016775"/>
<dbReference type="Pfam" id="PF11146">
    <property type="entry name" value="DUF2905"/>
    <property type="match status" value="1"/>
</dbReference>
<evidence type="ECO:0000313" key="3">
    <source>
        <dbReference type="EMBL" id="VVG69608.1"/>
    </source>
</evidence>
<feature type="transmembrane region" description="Helical" evidence="1">
    <location>
        <begin position="44"/>
        <end position="61"/>
    </location>
</feature>
<evidence type="ECO:0000313" key="2">
    <source>
        <dbReference type="EMBL" id="RSK85175.1"/>
    </source>
</evidence>
<evidence type="ECO:0000256" key="1">
    <source>
        <dbReference type="SAM" id="Phobius"/>
    </source>
</evidence>
<evidence type="ECO:0000313" key="4">
    <source>
        <dbReference type="Proteomes" id="UP000270216"/>
    </source>
</evidence>
<dbReference type="STRING" id="93218.XM39_10625"/>